<evidence type="ECO:0000313" key="1">
    <source>
        <dbReference type="EMBL" id="AEB68707.1"/>
    </source>
</evidence>
<accession>F4BXM9</accession>
<dbReference type="InterPro" id="IPR012872">
    <property type="entry name" value="DUF1670"/>
</dbReference>
<dbReference type="InParanoid" id="F4BXM9"/>
<reference evidence="1 2" key="1">
    <citation type="journal article" date="2011" name="J. Bacteriol.">
        <title>Complete genome sequence of Methanosaeta concilii, a specialist in aceticlastic methanogenesis.</title>
        <authorList>
            <person name="Barber R.D."/>
            <person name="Zhang L."/>
            <person name="Harnack M."/>
            <person name="Olson M.V."/>
            <person name="Kaul R."/>
            <person name="Ingram-Smith C."/>
            <person name="Smith K.S."/>
        </authorList>
    </citation>
    <scope>NUCLEOTIDE SEQUENCE [LARGE SCALE GENOMIC DNA]</scope>
    <source>
        <strain evidence="2">ATCC 5969 / DSM 3671 / JCM 10134 / NBRC 103675 / OCM 69 / GP-6</strain>
    </source>
</reference>
<dbReference type="AlphaFoldDB" id="F4BXM9"/>
<dbReference type="EMBL" id="CP002565">
    <property type="protein sequence ID" value="AEB68707.1"/>
    <property type="molecule type" value="Genomic_DNA"/>
</dbReference>
<name>F4BXM9_METSG</name>
<gene>
    <name evidence="1" type="ordered locus">MCON_2190</name>
</gene>
<dbReference type="OrthoDB" id="138122at2157"/>
<dbReference type="Proteomes" id="UP000007807">
    <property type="component" value="Chromosome"/>
</dbReference>
<dbReference type="Pfam" id="PF07900">
    <property type="entry name" value="DUF1670"/>
    <property type="match status" value="1"/>
</dbReference>
<sequence length="119" mass="13411">MTGVSAGTIGKNIKAYQTEQGVILPYWGTIRDIGPSMTQVIIAKFLRGIPAPHIARTTQHTEGTCDRYIKAFKKVRMLNGKMKPLEIARILEMSERLVKEYIVLIDEQRAIEEEGNHVS</sequence>
<dbReference type="KEGG" id="mcj:MCON_2190"/>
<protein>
    <recommendedName>
        <fullName evidence="3">DUF1670 domain-containing protein</fullName>
    </recommendedName>
</protein>
<proteinExistence type="predicted"/>
<keyword evidence="2" id="KW-1185">Reference proteome</keyword>
<dbReference type="RefSeq" id="WP_013719746.1">
    <property type="nucleotide sequence ID" value="NC_015416.1"/>
</dbReference>
<dbReference type="GeneID" id="10461653"/>
<organism evidence="1 2">
    <name type="scientific">Methanothrix soehngenii (strain ATCC 5969 / DSM 3671 / JCM 10134 / NBRC 103675 / OCM 69 / GP-6)</name>
    <name type="common">Methanosaeta concilii</name>
    <dbReference type="NCBI Taxonomy" id="990316"/>
    <lineage>
        <taxon>Archaea</taxon>
        <taxon>Methanobacteriati</taxon>
        <taxon>Methanobacteriota</taxon>
        <taxon>Stenosarchaea group</taxon>
        <taxon>Methanomicrobia</taxon>
        <taxon>Methanotrichales</taxon>
        <taxon>Methanotrichaceae</taxon>
        <taxon>Methanothrix</taxon>
    </lineage>
</organism>
<dbReference type="HOGENOM" id="CLU_2115457_0_0_2"/>
<evidence type="ECO:0008006" key="3">
    <source>
        <dbReference type="Google" id="ProtNLM"/>
    </source>
</evidence>
<evidence type="ECO:0000313" key="2">
    <source>
        <dbReference type="Proteomes" id="UP000007807"/>
    </source>
</evidence>